<feature type="region of interest" description="Disordered" evidence="1">
    <location>
        <begin position="131"/>
        <end position="154"/>
    </location>
</feature>
<sequence length="154" mass="16562">MARESQADRARARALGLLGLAQRAGGIIAGSDAVLAAFGKGRVRLVLLAADAGANAEKKVRDKCAFYRIQMVSCFDRNELGRALGRGPTVMAGVTDPGFTEKLLQYTGEFCGGEAFDETAGVRVRKAIEHVEQGDPHYPQPPRRARGQPHERDG</sequence>
<evidence type="ECO:0000313" key="3">
    <source>
        <dbReference type="EMBL" id="SFU75695.1"/>
    </source>
</evidence>
<evidence type="ECO:0000313" key="4">
    <source>
        <dbReference type="Proteomes" id="UP000183508"/>
    </source>
</evidence>
<organism evidence="3 4">
    <name type="scientific">Alicyclobacillus macrosporangiidus</name>
    <dbReference type="NCBI Taxonomy" id="392015"/>
    <lineage>
        <taxon>Bacteria</taxon>
        <taxon>Bacillati</taxon>
        <taxon>Bacillota</taxon>
        <taxon>Bacilli</taxon>
        <taxon>Bacillales</taxon>
        <taxon>Alicyclobacillaceae</taxon>
        <taxon>Alicyclobacillus</taxon>
    </lineage>
</organism>
<evidence type="ECO:0000256" key="1">
    <source>
        <dbReference type="SAM" id="MobiDB-lite"/>
    </source>
</evidence>
<dbReference type="InterPro" id="IPR004038">
    <property type="entry name" value="Ribosomal_eL8/eL30/eS12/Gad45"/>
</dbReference>
<dbReference type="EMBL" id="FPBV01000007">
    <property type="protein sequence ID" value="SFU75695.1"/>
    <property type="molecule type" value="Genomic_DNA"/>
</dbReference>
<name>A0A1I7IRW5_9BACL</name>
<accession>A0A1I7IRW5</accession>
<feature type="domain" description="Ribosomal protein eL8/eL30/eS12/Gadd45" evidence="2">
    <location>
        <begin position="16"/>
        <end position="102"/>
    </location>
</feature>
<dbReference type="RefSeq" id="WP_074951381.1">
    <property type="nucleotide sequence ID" value="NZ_FPBV01000007.1"/>
</dbReference>
<proteinExistence type="predicted"/>
<dbReference type="Gene3D" id="3.30.1330.30">
    <property type="match status" value="1"/>
</dbReference>
<dbReference type="AlphaFoldDB" id="A0A1I7IRW5"/>
<gene>
    <name evidence="3" type="ORF">SAMN05421543_10774</name>
</gene>
<dbReference type="eggNOG" id="COG1358">
    <property type="taxonomic scope" value="Bacteria"/>
</dbReference>
<keyword evidence="3" id="KW-0687">Ribonucleoprotein</keyword>
<protein>
    <submittedName>
        <fullName evidence="3">Ribosomal protein L7Ae</fullName>
    </submittedName>
</protein>
<dbReference type="InterPro" id="IPR029064">
    <property type="entry name" value="Ribosomal_eL30-like_sf"/>
</dbReference>
<keyword evidence="3" id="KW-0689">Ribosomal protein</keyword>
<dbReference type="Proteomes" id="UP000183508">
    <property type="component" value="Unassembled WGS sequence"/>
</dbReference>
<dbReference type="SUPFAM" id="SSF55315">
    <property type="entry name" value="L30e-like"/>
    <property type="match status" value="1"/>
</dbReference>
<reference evidence="4" key="1">
    <citation type="submission" date="2016-10" db="EMBL/GenBank/DDBJ databases">
        <authorList>
            <person name="Varghese N."/>
        </authorList>
    </citation>
    <scope>NUCLEOTIDE SEQUENCE [LARGE SCALE GENOMIC DNA]</scope>
    <source>
        <strain evidence="4">DSM 17980</strain>
    </source>
</reference>
<evidence type="ECO:0000259" key="2">
    <source>
        <dbReference type="Pfam" id="PF01248"/>
    </source>
</evidence>
<keyword evidence="4" id="KW-1185">Reference proteome</keyword>
<dbReference type="GO" id="GO:0005840">
    <property type="term" value="C:ribosome"/>
    <property type="evidence" value="ECO:0007669"/>
    <property type="project" value="UniProtKB-KW"/>
</dbReference>
<dbReference type="STRING" id="392015.SAMN05421543_10774"/>
<dbReference type="Pfam" id="PF01248">
    <property type="entry name" value="Ribosomal_L7Ae"/>
    <property type="match status" value="1"/>
</dbReference>